<sequence>MDITISSERIEVLCLQLDACLCIVASSVNPERQKKCLFQDAIQEVPKGMKGEEIKECRTQ</sequence>
<evidence type="ECO:0000313" key="2">
    <source>
        <dbReference type="Proteomes" id="UP000233535"/>
    </source>
</evidence>
<dbReference type="EMBL" id="MVDD01000023">
    <property type="protein sequence ID" value="PKQ60617.1"/>
    <property type="molecule type" value="Genomic_DNA"/>
</dbReference>
<comment type="caution">
    <text evidence="1">The sequence shown here is derived from an EMBL/GenBank/DDBJ whole genome shotgun (WGS) entry which is preliminary data.</text>
</comment>
<keyword evidence="2" id="KW-1185">Reference proteome</keyword>
<evidence type="ECO:0000313" key="1">
    <source>
        <dbReference type="EMBL" id="PKQ60617.1"/>
    </source>
</evidence>
<organism evidence="1 2">
    <name type="scientific">Labilibaculum filiforme</name>
    <dbReference type="NCBI Taxonomy" id="1940526"/>
    <lineage>
        <taxon>Bacteria</taxon>
        <taxon>Pseudomonadati</taxon>
        <taxon>Bacteroidota</taxon>
        <taxon>Bacteroidia</taxon>
        <taxon>Marinilabiliales</taxon>
        <taxon>Marinifilaceae</taxon>
        <taxon>Labilibaculum</taxon>
    </lineage>
</organism>
<dbReference type="AlphaFoldDB" id="A0A2N3HRG5"/>
<dbReference type="Proteomes" id="UP000233535">
    <property type="component" value="Unassembled WGS sequence"/>
</dbReference>
<gene>
    <name evidence="1" type="ORF">BZG02_18680</name>
</gene>
<accession>A0A2N3HRG5</accession>
<protein>
    <submittedName>
        <fullName evidence="1">Uncharacterized protein</fullName>
    </submittedName>
</protein>
<proteinExistence type="predicted"/>
<name>A0A2N3HRG5_9BACT</name>
<reference evidence="1 2" key="1">
    <citation type="journal article" date="2017" name="Front. Microbiol.">
        <title>Labilibaculum manganireducens gen. nov., sp. nov. and Labilibaculum filiforme sp. nov., Novel Bacteroidetes Isolated from Subsurface Sediments of the Baltic Sea.</title>
        <authorList>
            <person name="Vandieken V."/>
            <person name="Marshall I.P."/>
            <person name="Niemann H."/>
            <person name="Engelen B."/>
            <person name="Cypionka H."/>
        </authorList>
    </citation>
    <scope>NUCLEOTIDE SEQUENCE [LARGE SCALE GENOMIC DNA]</scope>
    <source>
        <strain evidence="1 2">59.16B</strain>
    </source>
</reference>